<dbReference type="AlphaFoldDB" id="A0AA36C9J2"/>
<name>A0AA36C9J2_9BILA</name>
<keyword evidence="1" id="KW-1133">Transmembrane helix</keyword>
<feature type="transmembrane region" description="Helical" evidence="1">
    <location>
        <begin position="6"/>
        <end position="25"/>
    </location>
</feature>
<protein>
    <submittedName>
        <fullName evidence="2">Uncharacterized protein</fullName>
    </submittedName>
</protein>
<comment type="caution">
    <text evidence="2">The sequence shown here is derived from an EMBL/GenBank/DDBJ whole genome shotgun (WGS) entry which is preliminary data.</text>
</comment>
<evidence type="ECO:0000256" key="1">
    <source>
        <dbReference type="SAM" id="Phobius"/>
    </source>
</evidence>
<sequence length="86" mass="9711">MLDDFSTWNTLLITLIGLGICPFQIRRMLVDCQDLNTITAWFYPGFVNLFIPKAGLVLIINLMGKAGIVNASLQFPTRKLANQSHW</sequence>
<evidence type="ECO:0000313" key="2">
    <source>
        <dbReference type="EMBL" id="CAJ0564435.1"/>
    </source>
</evidence>
<dbReference type="EMBL" id="CATQJA010000883">
    <property type="protein sequence ID" value="CAJ0564435.1"/>
    <property type="molecule type" value="Genomic_DNA"/>
</dbReference>
<feature type="non-terminal residue" evidence="2">
    <location>
        <position position="1"/>
    </location>
</feature>
<accession>A0AA36C9J2</accession>
<keyword evidence="1" id="KW-0812">Transmembrane</keyword>
<organism evidence="2 3">
    <name type="scientific">Mesorhabditis spiculigera</name>
    <dbReference type="NCBI Taxonomy" id="96644"/>
    <lineage>
        <taxon>Eukaryota</taxon>
        <taxon>Metazoa</taxon>
        <taxon>Ecdysozoa</taxon>
        <taxon>Nematoda</taxon>
        <taxon>Chromadorea</taxon>
        <taxon>Rhabditida</taxon>
        <taxon>Rhabditina</taxon>
        <taxon>Rhabditomorpha</taxon>
        <taxon>Rhabditoidea</taxon>
        <taxon>Rhabditidae</taxon>
        <taxon>Mesorhabditinae</taxon>
        <taxon>Mesorhabditis</taxon>
    </lineage>
</organism>
<keyword evidence="3" id="KW-1185">Reference proteome</keyword>
<evidence type="ECO:0000313" key="3">
    <source>
        <dbReference type="Proteomes" id="UP001177023"/>
    </source>
</evidence>
<dbReference type="Proteomes" id="UP001177023">
    <property type="component" value="Unassembled WGS sequence"/>
</dbReference>
<reference evidence="2" key="1">
    <citation type="submission" date="2023-06" db="EMBL/GenBank/DDBJ databases">
        <authorList>
            <person name="Delattre M."/>
        </authorList>
    </citation>
    <scope>NUCLEOTIDE SEQUENCE</scope>
    <source>
        <strain evidence="2">AF72</strain>
    </source>
</reference>
<keyword evidence="1" id="KW-0472">Membrane</keyword>
<gene>
    <name evidence="2" type="ORF">MSPICULIGERA_LOCUS3110</name>
</gene>
<proteinExistence type="predicted"/>